<evidence type="ECO:0000256" key="1">
    <source>
        <dbReference type="SAM" id="MobiDB-lite"/>
    </source>
</evidence>
<comment type="caution">
    <text evidence="2">The sequence shown here is derived from an EMBL/GenBank/DDBJ whole genome shotgun (WGS) entry which is preliminary data.</text>
</comment>
<dbReference type="Proteomes" id="UP001485043">
    <property type="component" value="Unassembled WGS sequence"/>
</dbReference>
<organism evidence="2 3">
    <name type="scientific">Apatococcus fuscideae</name>
    <dbReference type="NCBI Taxonomy" id="2026836"/>
    <lineage>
        <taxon>Eukaryota</taxon>
        <taxon>Viridiplantae</taxon>
        <taxon>Chlorophyta</taxon>
        <taxon>core chlorophytes</taxon>
        <taxon>Trebouxiophyceae</taxon>
        <taxon>Chlorellales</taxon>
        <taxon>Chlorellaceae</taxon>
        <taxon>Apatococcus</taxon>
    </lineage>
</organism>
<dbReference type="EMBL" id="JALJOV010000071">
    <property type="protein sequence ID" value="KAK9867664.1"/>
    <property type="molecule type" value="Genomic_DNA"/>
</dbReference>
<sequence length="632" mass="68540">MPFRSRLRQRGQQAATPSRMTAADGCRAPGEGPQQDYIDSAPRGEWASYGRMPQAQAPAVDPPVYGYLDQLHAPRPREPKLTGNAAAALPTRAAHLLRRTPDSTAKDRGPIDSSKIPADATRGLIQPHTLLPALGLSRVEQQLLAWGAEPAMPPSDEPLGDSVAAEMQGYDPTWATLVKASQPVPMRREPVAAVALCDDAALDRSRKRPRRGLTPPKPSKGSHSVQQKGSSKARRQLKALEQINLMCAKVGKPQEQQTDKPGSPSRTSPPAAPKAGQTLSGPRIHQLAQERTVERLIDQVHTLGLKKASLRAREAATQQAIQAIHDACFECSRPGNQAYCTPHADFTLAAASCGLDAQAVVEGILRHKCRGPMRVTRGPLCCIDSPADLLHAPEEAYLETEASYLSALGTALAPAGNSPASPAGRHAAALVVELALLFVLRSHLKRSCMIHAQHQGLTSLQKRDSKQALAMAGPLGEAGLTAGQTRELLAVRENYMNRTRRILQQRQALWHMVRANLLDTSLEHGCPSAESKICAFEKVLELRRNMDDFHWNFAWMAREWMLRILTPFQVAIILGRSMAISSDPCKGLASAGMLMLETLAAQSNQDPGPDMLHALSIPSPADCSRPHTHRAF</sequence>
<evidence type="ECO:0000313" key="3">
    <source>
        <dbReference type="Proteomes" id="UP001485043"/>
    </source>
</evidence>
<protein>
    <submittedName>
        <fullName evidence="2">Uncharacterized protein</fullName>
    </submittedName>
</protein>
<gene>
    <name evidence="2" type="ORF">WJX84_001906</name>
</gene>
<feature type="compositionally biased region" description="Polar residues" evidence="1">
    <location>
        <begin position="221"/>
        <end position="230"/>
    </location>
</feature>
<evidence type="ECO:0000313" key="2">
    <source>
        <dbReference type="EMBL" id="KAK9867664.1"/>
    </source>
</evidence>
<dbReference type="AlphaFoldDB" id="A0AAW1TDS3"/>
<feature type="region of interest" description="Disordered" evidence="1">
    <location>
        <begin position="1"/>
        <end position="61"/>
    </location>
</feature>
<name>A0AAW1TDS3_9CHLO</name>
<feature type="compositionally biased region" description="Polar residues" evidence="1">
    <location>
        <begin position="10"/>
        <end position="19"/>
    </location>
</feature>
<keyword evidence="3" id="KW-1185">Reference proteome</keyword>
<proteinExistence type="predicted"/>
<feature type="region of interest" description="Disordered" evidence="1">
    <location>
        <begin position="248"/>
        <end position="282"/>
    </location>
</feature>
<accession>A0AAW1TDS3</accession>
<feature type="region of interest" description="Disordered" evidence="1">
    <location>
        <begin position="200"/>
        <end position="235"/>
    </location>
</feature>
<feature type="compositionally biased region" description="Polar residues" evidence="1">
    <location>
        <begin position="254"/>
        <end position="268"/>
    </location>
</feature>
<reference evidence="2 3" key="1">
    <citation type="journal article" date="2024" name="Nat. Commun.">
        <title>Phylogenomics reveals the evolutionary origins of lichenization in chlorophyte algae.</title>
        <authorList>
            <person name="Puginier C."/>
            <person name="Libourel C."/>
            <person name="Otte J."/>
            <person name="Skaloud P."/>
            <person name="Haon M."/>
            <person name="Grisel S."/>
            <person name="Petersen M."/>
            <person name="Berrin J.G."/>
            <person name="Delaux P.M."/>
            <person name="Dal Grande F."/>
            <person name="Keller J."/>
        </authorList>
    </citation>
    <scope>NUCLEOTIDE SEQUENCE [LARGE SCALE GENOMIC DNA]</scope>
    <source>
        <strain evidence="2 3">SAG 2523</strain>
    </source>
</reference>